<accession>A0ABV3Q4A8</accession>
<keyword evidence="3" id="KW-0547">Nucleotide-binding</keyword>
<gene>
    <name evidence="6" type="ORF">AB1471_10275</name>
</gene>
<dbReference type="Proteomes" id="UP001556040">
    <property type="component" value="Unassembled WGS sequence"/>
</dbReference>
<evidence type="ECO:0000256" key="2">
    <source>
        <dbReference type="ARBA" id="ARBA00022448"/>
    </source>
</evidence>
<dbReference type="PANTHER" id="PTHR24220">
    <property type="entry name" value="IMPORT ATP-BINDING PROTEIN"/>
    <property type="match status" value="1"/>
</dbReference>
<evidence type="ECO:0000256" key="4">
    <source>
        <dbReference type="ARBA" id="ARBA00022840"/>
    </source>
</evidence>
<dbReference type="PROSITE" id="PS50893">
    <property type="entry name" value="ABC_TRANSPORTER_2"/>
    <property type="match status" value="1"/>
</dbReference>
<dbReference type="InterPro" id="IPR015854">
    <property type="entry name" value="ABC_transpr_LolD-like"/>
</dbReference>
<protein>
    <submittedName>
        <fullName evidence="6">ABC transporter ATP-binding protein</fullName>
    </submittedName>
</protein>
<evidence type="ECO:0000313" key="7">
    <source>
        <dbReference type="Proteomes" id="UP001556040"/>
    </source>
</evidence>
<evidence type="ECO:0000256" key="3">
    <source>
        <dbReference type="ARBA" id="ARBA00022741"/>
    </source>
</evidence>
<dbReference type="RefSeq" id="WP_367779671.1">
    <property type="nucleotide sequence ID" value="NZ_JBFMIA010000008.1"/>
</dbReference>
<dbReference type="SMART" id="SM00382">
    <property type="entry name" value="AAA"/>
    <property type="match status" value="1"/>
</dbReference>
<dbReference type="EMBL" id="JBFMIA010000008">
    <property type="protein sequence ID" value="MEW9502180.1"/>
    <property type="molecule type" value="Genomic_DNA"/>
</dbReference>
<keyword evidence="2" id="KW-0813">Transport</keyword>
<dbReference type="PANTHER" id="PTHR24220:SF689">
    <property type="entry name" value="LIPOPROTEIN-RELEASING SYSTEM ATP-BINDING PROTEIN LOLD"/>
    <property type="match status" value="1"/>
</dbReference>
<evidence type="ECO:0000259" key="5">
    <source>
        <dbReference type="PROSITE" id="PS50893"/>
    </source>
</evidence>
<keyword evidence="7" id="KW-1185">Reference proteome</keyword>
<proteinExistence type="inferred from homology"/>
<dbReference type="InterPro" id="IPR017911">
    <property type="entry name" value="MacB-like_ATP-bd"/>
</dbReference>
<sequence length="233" mass="26028">MSLLQFKDVSYWYSNDRKESTIFSKVNLEFEKGKFYTIVGPSGSGKTTLLSLAGALDIPKEGKIHFDGQDIATIGYSKFRNQYVSIVFQSYNLLPYMTALQNIVTAMEITKVKKKNKSAFALDMLRKVGISEEKAKQKVLTLSGGQQQRIAIARALCCETDLIIADEPTGNLDEDTARDTVKLFQHLAHEENKCIIVVTHDNSIANCSDVILRLSKGNFQISYNKKTRVSGSL</sequence>
<comment type="similarity">
    <text evidence="1">Belongs to the ABC transporter superfamily.</text>
</comment>
<dbReference type="PROSITE" id="PS00211">
    <property type="entry name" value="ABC_TRANSPORTER_1"/>
    <property type="match status" value="1"/>
</dbReference>
<reference evidence="6 7" key="1">
    <citation type="journal article" date="1979" name="Int. J. Syst. Evol. Microbiol.">
        <title>Bacillus globisporus subsp. marinus subsp. nov.</title>
        <authorList>
            <person name="Liu H."/>
        </authorList>
    </citation>
    <scope>NUCLEOTIDE SEQUENCE [LARGE SCALE GENOMIC DNA]</scope>
    <source>
        <strain evidence="6 7">DSM 1297</strain>
    </source>
</reference>
<organism evidence="6 7">
    <name type="scientific">Jeotgalibacillus marinus</name>
    <dbReference type="NCBI Taxonomy" id="86667"/>
    <lineage>
        <taxon>Bacteria</taxon>
        <taxon>Bacillati</taxon>
        <taxon>Bacillota</taxon>
        <taxon>Bacilli</taxon>
        <taxon>Bacillales</taxon>
        <taxon>Caryophanaceae</taxon>
        <taxon>Jeotgalibacillus</taxon>
    </lineage>
</organism>
<feature type="domain" description="ABC transporter" evidence="5">
    <location>
        <begin position="4"/>
        <end position="233"/>
    </location>
</feature>
<evidence type="ECO:0000256" key="1">
    <source>
        <dbReference type="ARBA" id="ARBA00005417"/>
    </source>
</evidence>
<dbReference type="InterPro" id="IPR027417">
    <property type="entry name" value="P-loop_NTPase"/>
</dbReference>
<dbReference type="GO" id="GO:0005524">
    <property type="term" value="F:ATP binding"/>
    <property type="evidence" value="ECO:0007669"/>
    <property type="project" value="UniProtKB-KW"/>
</dbReference>
<dbReference type="CDD" id="cd03255">
    <property type="entry name" value="ABC_MJ0796_LolCDE_FtsE"/>
    <property type="match status" value="1"/>
</dbReference>
<dbReference type="InterPro" id="IPR003439">
    <property type="entry name" value="ABC_transporter-like_ATP-bd"/>
</dbReference>
<evidence type="ECO:0000313" key="6">
    <source>
        <dbReference type="EMBL" id="MEW9502180.1"/>
    </source>
</evidence>
<dbReference type="InterPro" id="IPR003593">
    <property type="entry name" value="AAA+_ATPase"/>
</dbReference>
<name>A0ABV3Q4A8_9BACL</name>
<dbReference type="InterPro" id="IPR017871">
    <property type="entry name" value="ABC_transporter-like_CS"/>
</dbReference>
<dbReference type="Gene3D" id="3.40.50.300">
    <property type="entry name" value="P-loop containing nucleotide triphosphate hydrolases"/>
    <property type="match status" value="1"/>
</dbReference>
<dbReference type="Pfam" id="PF00005">
    <property type="entry name" value="ABC_tran"/>
    <property type="match status" value="1"/>
</dbReference>
<keyword evidence="4 6" id="KW-0067">ATP-binding</keyword>
<dbReference type="SUPFAM" id="SSF52540">
    <property type="entry name" value="P-loop containing nucleoside triphosphate hydrolases"/>
    <property type="match status" value="1"/>
</dbReference>
<comment type="caution">
    <text evidence="6">The sequence shown here is derived from an EMBL/GenBank/DDBJ whole genome shotgun (WGS) entry which is preliminary data.</text>
</comment>